<keyword evidence="11 17" id="KW-0133">Cell shape</keyword>
<evidence type="ECO:0000256" key="10">
    <source>
        <dbReference type="ARBA" id="ARBA00022840"/>
    </source>
</evidence>
<comment type="pathway">
    <text evidence="3 17 18">Cell wall biogenesis; peptidoglycan biosynthesis.</text>
</comment>
<evidence type="ECO:0000313" key="21">
    <source>
        <dbReference type="EMBL" id="SEN08555.1"/>
    </source>
</evidence>
<gene>
    <name evidence="17" type="primary">murD</name>
    <name evidence="21" type="ORF">SAMN05444955_105268</name>
</gene>
<evidence type="ECO:0000313" key="22">
    <source>
        <dbReference type="Proteomes" id="UP000199695"/>
    </source>
</evidence>
<feature type="domain" description="Mur ligase C-terminal" evidence="19">
    <location>
        <begin position="319"/>
        <end position="433"/>
    </location>
</feature>
<comment type="catalytic activity">
    <reaction evidence="16 17 18">
        <text>UDP-N-acetyl-alpha-D-muramoyl-L-alanine + D-glutamate + ATP = UDP-N-acetyl-alpha-D-muramoyl-L-alanyl-D-glutamate + ADP + phosphate + H(+)</text>
        <dbReference type="Rhea" id="RHEA:16429"/>
        <dbReference type="ChEBI" id="CHEBI:15378"/>
        <dbReference type="ChEBI" id="CHEBI:29986"/>
        <dbReference type="ChEBI" id="CHEBI:30616"/>
        <dbReference type="ChEBI" id="CHEBI:43474"/>
        <dbReference type="ChEBI" id="CHEBI:83898"/>
        <dbReference type="ChEBI" id="CHEBI:83900"/>
        <dbReference type="ChEBI" id="CHEBI:456216"/>
        <dbReference type="EC" id="6.3.2.9"/>
    </reaction>
</comment>
<dbReference type="Gene3D" id="3.90.190.20">
    <property type="entry name" value="Mur ligase, C-terminal domain"/>
    <property type="match status" value="1"/>
</dbReference>
<dbReference type="Gene3D" id="3.40.50.720">
    <property type="entry name" value="NAD(P)-binding Rossmann-like Domain"/>
    <property type="match status" value="1"/>
</dbReference>
<dbReference type="GO" id="GO:0005524">
    <property type="term" value="F:ATP binding"/>
    <property type="evidence" value="ECO:0007669"/>
    <property type="project" value="UniProtKB-UniRule"/>
</dbReference>
<evidence type="ECO:0000256" key="12">
    <source>
        <dbReference type="ARBA" id="ARBA00022984"/>
    </source>
</evidence>
<keyword evidence="13 17" id="KW-0961">Cell wall biogenesis/degradation</keyword>
<dbReference type="GO" id="GO:0071555">
    <property type="term" value="P:cell wall organization"/>
    <property type="evidence" value="ECO:0007669"/>
    <property type="project" value="UniProtKB-KW"/>
</dbReference>
<evidence type="ECO:0000256" key="14">
    <source>
        <dbReference type="ARBA" id="ARBA00030398"/>
    </source>
</evidence>
<keyword evidence="7 17" id="KW-0963">Cytoplasm</keyword>
<dbReference type="GO" id="GO:0008764">
    <property type="term" value="F:UDP-N-acetylmuramoylalanine-D-glutamate ligase activity"/>
    <property type="evidence" value="ECO:0007669"/>
    <property type="project" value="UniProtKB-UniRule"/>
</dbReference>
<dbReference type="InterPro" id="IPR005762">
    <property type="entry name" value="MurD"/>
</dbReference>
<dbReference type="GO" id="GO:0051301">
    <property type="term" value="P:cell division"/>
    <property type="evidence" value="ECO:0007669"/>
    <property type="project" value="UniProtKB-KW"/>
</dbReference>
<dbReference type="NCBIfam" id="TIGR01087">
    <property type="entry name" value="murD"/>
    <property type="match status" value="1"/>
</dbReference>
<dbReference type="AlphaFoldDB" id="A0A1H8DN34"/>
<keyword evidence="17 18" id="KW-0131">Cell cycle</keyword>
<evidence type="ECO:0000256" key="7">
    <source>
        <dbReference type="ARBA" id="ARBA00022490"/>
    </source>
</evidence>
<dbReference type="GO" id="GO:0005737">
    <property type="term" value="C:cytoplasm"/>
    <property type="evidence" value="ECO:0007669"/>
    <property type="project" value="UniProtKB-SubCell"/>
</dbReference>
<dbReference type="SUPFAM" id="SSF53244">
    <property type="entry name" value="MurD-like peptide ligases, peptide-binding domain"/>
    <property type="match status" value="1"/>
</dbReference>
<dbReference type="InterPro" id="IPR036565">
    <property type="entry name" value="Mur-like_cat_sf"/>
</dbReference>
<evidence type="ECO:0000256" key="9">
    <source>
        <dbReference type="ARBA" id="ARBA00022741"/>
    </source>
</evidence>
<evidence type="ECO:0000256" key="15">
    <source>
        <dbReference type="ARBA" id="ARBA00032324"/>
    </source>
</evidence>
<evidence type="ECO:0000256" key="13">
    <source>
        <dbReference type="ARBA" id="ARBA00023316"/>
    </source>
</evidence>
<evidence type="ECO:0000256" key="18">
    <source>
        <dbReference type="RuleBase" id="RU003664"/>
    </source>
</evidence>
<accession>A0A1H8DN34</accession>
<dbReference type="SUPFAM" id="SSF51984">
    <property type="entry name" value="MurCD N-terminal domain"/>
    <property type="match status" value="1"/>
</dbReference>
<name>A0A1H8DN34_9BACL</name>
<organism evidence="21 22">
    <name type="scientific">Lihuaxuella thermophila</name>
    <dbReference type="NCBI Taxonomy" id="1173111"/>
    <lineage>
        <taxon>Bacteria</taxon>
        <taxon>Bacillati</taxon>
        <taxon>Bacillota</taxon>
        <taxon>Bacilli</taxon>
        <taxon>Bacillales</taxon>
        <taxon>Thermoactinomycetaceae</taxon>
        <taxon>Lihuaxuella</taxon>
    </lineage>
</organism>
<dbReference type="Gene3D" id="3.40.1190.10">
    <property type="entry name" value="Mur-like, catalytic domain"/>
    <property type="match status" value="1"/>
</dbReference>
<keyword evidence="12 17" id="KW-0573">Peptidoglycan synthesis</keyword>
<evidence type="ECO:0000256" key="6">
    <source>
        <dbReference type="ARBA" id="ARBA00015655"/>
    </source>
</evidence>
<keyword evidence="8 17" id="KW-0436">Ligase</keyword>
<feature type="domain" description="Mur ligase central" evidence="20">
    <location>
        <begin position="118"/>
        <end position="297"/>
    </location>
</feature>
<dbReference type="InterPro" id="IPR036615">
    <property type="entry name" value="Mur_ligase_C_dom_sf"/>
</dbReference>
<dbReference type="Pfam" id="PF21799">
    <property type="entry name" value="MurD-like_N"/>
    <property type="match status" value="1"/>
</dbReference>
<dbReference type="EMBL" id="FOCQ01000005">
    <property type="protein sequence ID" value="SEN08555.1"/>
    <property type="molecule type" value="Genomic_DNA"/>
</dbReference>
<dbReference type="GO" id="GO:0008360">
    <property type="term" value="P:regulation of cell shape"/>
    <property type="evidence" value="ECO:0007669"/>
    <property type="project" value="UniProtKB-KW"/>
</dbReference>
<evidence type="ECO:0000259" key="19">
    <source>
        <dbReference type="Pfam" id="PF02875"/>
    </source>
</evidence>
<protein>
    <recommendedName>
        <fullName evidence="6 17">UDP-N-acetylmuramoylalanine--D-glutamate ligase</fullName>
        <ecNumber evidence="5 17">6.3.2.9</ecNumber>
    </recommendedName>
    <alternativeName>
        <fullName evidence="15 17">D-glutamic acid-adding enzyme</fullName>
    </alternativeName>
    <alternativeName>
        <fullName evidence="14 17">UDP-N-acetylmuramoyl-L-alanyl-D-glutamate synthetase</fullName>
    </alternativeName>
</protein>
<evidence type="ECO:0000256" key="3">
    <source>
        <dbReference type="ARBA" id="ARBA00004752"/>
    </source>
</evidence>
<dbReference type="Pfam" id="PF02875">
    <property type="entry name" value="Mur_ligase_C"/>
    <property type="match status" value="1"/>
</dbReference>
<evidence type="ECO:0000256" key="4">
    <source>
        <dbReference type="ARBA" id="ARBA00010416"/>
    </source>
</evidence>
<dbReference type="SUPFAM" id="SSF53623">
    <property type="entry name" value="MurD-like peptide ligases, catalytic domain"/>
    <property type="match status" value="1"/>
</dbReference>
<comment type="subcellular location">
    <subcellularLocation>
        <location evidence="2 17 18">Cytoplasm</location>
    </subcellularLocation>
</comment>
<evidence type="ECO:0000256" key="16">
    <source>
        <dbReference type="ARBA" id="ARBA00047632"/>
    </source>
</evidence>
<dbReference type="Proteomes" id="UP000199695">
    <property type="component" value="Unassembled WGS sequence"/>
</dbReference>
<dbReference type="InterPro" id="IPR004101">
    <property type="entry name" value="Mur_ligase_C"/>
</dbReference>
<feature type="binding site" evidence="17">
    <location>
        <begin position="120"/>
        <end position="126"/>
    </location>
    <ligand>
        <name>ATP</name>
        <dbReference type="ChEBI" id="CHEBI:30616"/>
    </ligand>
</feature>
<dbReference type="HAMAP" id="MF_00639">
    <property type="entry name" value="MurD"/>
    <property type="match status" value="1"/>
</dbReference>
<keyword evidence="22" id="KW-1185">Reference proteome</keyword>
<evidence type="ECO:0000256" key="2">
    <source>
        <dbReference type="ARBA" id="ARBA00004496"/>
    </source>
</evidence>
<dbReference type="PANTHER" id="PTHR43692">
    <property type="entry name" value="UDP-N-ACETYLMURAMOYLALANINE--D-GLUTAMATE LIGASE"/>
    <property type="match status" value="1"/>
</dbReference>
<dbReference type="Pfam" id="PF08245">
    <property type="entry name" value="Mur_ligase_M"/>
    <property type="match status" value="1"/>
</dbReference>
<dbReference type="EC" id="6.3.2.9" evidence="5 17"/>
<dbReference type="STRING" id="1173111.SAMN05444955_105268"/>
<keyword evidence="17 18" id="KW-0132">Cell division</keyword>
<dbReference type="RefSeq" id="WP_089966934.1">
    <property type="nucleotide sequence ID" value="NZ_FOCQ01000005.1"/>
</dbReference>
<dbReference type="PANTHER" id="PTHR43692:SF1">
    <property type="entry name" value="UDP-N-ACETYLMURAMOYLALANINE--D-GLUTAMATE LIGASE"/>
    <property type="match status" value="1"/>
</dbReference>
<reference evidence="21 22" key="1">
    <citation type="submission" date="2016-10" db="EMBL/GenBank/DDBJ databases">
        <authorList>
            <person name="de Groot N.N."/>
        </authorList>
    </citation>
    <scope>NUCLEOTIDE SEQUENCE [LARGE SCALE GENOMIC DNA]</scope>
    <source>
        <strain evidence="21 22">DSM 46701</strain>
    </source>
</reference>
<sequence length="458" mass="49665">MNRDWKYWENRTVVVLGLARSGLAVAKLLHGLGAKVVANDLKPRTQCPEAGILEELGVPVICGEHPDDLIHDHVDLVVKNPGIPYRAKPVKQALAKGVPVVTEVEIAGWLSQAPIVGITGSNGKTTTTTLVGKMLNAGGLKAVVAGNIGQALTDVVQEVTADQWLVAELSSFQLKGTLKFRPKAAALLNVVPAHLDYHETMEDYIFSKKRIFQNQTPEDVAVLNFDSEVCRQIGESIAGRILWFSRKEQVEQGVFVCGGWIVARLPGQAEQKILPVKEIALRGDFNLENALAATALALSCGCPVSAVEETLRTFRGVEHRLEHVATIQGVQYYNNSKATNAQAAIHSLQSFEEPVVLIAGGLDRGVDFKELVPVLKERVKAVIAYGQTKSIFMERAKEAGIEERHTATDVTEAVGLASRLAGPGDVVLLSPACASWDMYTSFEERGSIFKQAVHSLQI</sequence>
<keyword evidence="9 17" id="KW-0547">Nucleotide-binding</keyword>
<evidence type="ECO:0000256" key="11">
    <source>
        <dbReference type="ARBA" id="ARBA00022960"/>
    </source>
</evidence>
<dbReference type="OrthoDB" id="9809796at2"/>
<proteinExistence type="inferred from homology"/>
<comment type="function">
    <text evidence="1 17 18">Cell wall formation. Catalyzes the addition of glutamate to the nucleotide precursor UDP-N-acetylmuramoyl-L-alanine (UMA).</text>
</comment>
<evidence type="ECO:0000259" key="20">
    <source>
        <dbReference type="Pfam" id="PF08245"/>
    </source>
</evidence>
<dbReference type="InterPro" id="IPR013221">
    <property type="entry name" value="Mur_ligase_cen"/>
</dbReference>
<comment type="similarity">
    <text evidence="4 17">Belongs to the MurCDEF family.</text>
</comment>
<keyword evidence="10 17" id="KW-0067">ATP-binding</keyword>
<evidence type="ECO:0000256" key="8">
    <source>
        <dbReference type="ARBA" id="ARBA00022598"/>
    </source>
</evidence>
<evidence type="ECO:0000256" key="17">
    <source>
        <dbReference type="HAMAP-Rule" id="MF_00639"/>
    </source>
</evidence>
<evidence type="ECO:0000256" key="5">
    <source>
        <dbReference type="ARBA" id="ARBA00012212"/>
    </source>
</evidence>
<dbReference type="GO" id="GO:0009252">
    <property type="term" value="P:peptidoglycan biosynthetic process"/>
    <property type="evidence" value="ECO:0007669"/>
    <property type="project" value="UniProtKB-UniRule"/>
</dbReference>
<evidence type="ECO:0000256" key="1">
    <source>
        <dbReference type="ARBA" id="ARBA00002734"/>
    </source>
</evidence>
<dbReference type="UniPathway" id="UPA00219"/>